<protein>
    <submittedName>
        <fullName evidence="2">Stage III sporulation protein AG</fullName>
    </submittedName>
</protein>
<dbReference type="Proteomes" id="UP000595512">
    <property type="component" value="Chromosome"/>
</dbReference>
<evidence type="ECO:0000313" key="3">
    <source>
        <dbReference type="Proteomes" id="UP000595512"/>
    </source>
</evidence>
<organism evidence="2 3">
    <name type="scientific">Heyndrickxia sporothermodurans</name>
    <dbReference type="NCBI Taxonomy" id="46224"/>
    <lineage>
        <taxon>Bacteria</taxon>
        <taxon>Bacillati</taxon>
        <taxon>Bacillota</taxon>
        <taxon>Bacilli</taxon>
        <taxon>Bacillales</taxon>
        <taxon>Bacillaceae</taxon>
        <taxon>Heyndrickxia</taxon>
    </lineage>
</organism>
<keyword evidence="1" id="KW-0472">Membrane</keyword>
<evidence type="ECO:0000313" key="2">
    <source>
        <dbReference type="EMBL" id="QQX24353.1"/>
    </source>
</evidence>
<gene>
    <name evidence="2" type="primary">spoIIIAG</name>
    <name evidence="2" type="ORF">JGZ69_16315</name>
</gene>
<accession>A0AB37H689</accession>
<dbReference type="NCBIfam" id="TIGR02830">
    <property type="entry name" value="spore_III_AG"/>
    <property type="match status" value="1"/>
</dbReference>
<dbReference type="GeneID" id="62500399"/>
<name>A0AB37H689_9BACI</name>
<keyword evidence="1" id="KW-0812">Transmembrane</keyword>
<dbReference type="EMBL" id="CP066701">
    <property type="protein sequence ID" value="QQX24353.1"/>
    <property type="molecule type" value="Genomic_DNA"/>
</dbReference>
<dbReference type="AlphaFoldDB" id="A0AB37H689"/>
<reference evidence="2 3" key="1">
    <citation type="submission" date="2020-12" db="EMBL/GenBank/DDBJ databases">
        <title>Taxonomic evaluation of the Bacillus sporothermodurans group of bacteria based on whole genome sequences.</title>
        <authorList>
            <person name="Fiedler G."/>
            <person name="Herbstmann A.-D."/>
            <person name="Doll E."/>
            <person name="Wenning M."/>
            <person name="Brinks E."/>
            <person name="Kabisch J."/>
            <person name="Breitenwieser F."/>
            <person name="Lappann M."/>
            <person name="Boehnlein C."/>
            <person name="Franz C."/>
        </authorList>
    </citation>
    <scope>NUCLEOTIDE SEQUENCE [LARGE SCALE GENOMIC DNA]</scope>
    <source>
        <strain evidence="2 3">DSM 10599</strain>
    </source>
</reference>
<feature type="transmembrane region" description="Helical" evidence="1">
    <location>
        <begin position="30"/>
        <end position="50"/>
    </location>
</feature>
<dbReference type="KEGG" id="hspo:JGZ69_16315"/>
<dbReference type="RefSeq" id="WP_107920150.1">
    <property type="nucleotide sequence ID" value="NZ_CP066701.1"/>
</dbReference>
<keyword evidence="1" id="KW-1133">Transmembrane helix</keyword>
<sequence length="217" mass="24330">MSNNKGPVDWIKEKLFQTNEKDPSKKSKKYQYFLIVLVCGIAFMLISDIWKSGKKETSTSVYSAANNQKDVETFGSGNKNQNKSMKDYEMQFETELKDALEQISGVGKVRVIVNLEATESKVYEKNTVIQNQTTTETDPNGGERKIEDLSKDEKLVVIRDGDKEIPIITETKKPAIRGVLVIADGAKNIFIKSTIIEAVSRVLDVPSHRVSVQPKKS</sequence>
<proteinExistence type="predicted"/>
<dbReference type="InterPro" id="IPR014195">
    <property type="entry name" value="Spore_III_AG"/>
</dbReference>
<evidence type="ECO:0000256" key="1">
    <source>
        <dbReference type="SAM" id="Phobius"/>
    </source>
</evidence>